<organism evidence="4 5">
    <name type="scientific">Flagellimonas meridianipacifica</name>
    <dbReference type="NCBI Taxonomy" id="1080225"/>
    <lineage>
        <taxon>Bacteria</taxon>
        <taxon>Pseudomonadati</taxon>
        <taxon>Bacteroidota</taxon>
        <taxon>Flavobacteriia</taxon>
        <taxon>Flavobacteriales</taxon>
        <taxon>Flavobacteriaceae</taxon>
        <taxon>Flagellimonas</taxon>
    </lineage>
</organism>
<evidence type="ECO:0000256" key="1">
    <source>
        <dbReference type="ARBA" id="ARBA00009353"/>
    </source>
</evidence>
<dbReference type="AlphaFoldDB" id="A0A2T0M996"/>
<evidence type="ECO:0000259" key="2">
    <source>
        <dbReference type="Pfam" id="PF01370"/>
    </source>
</evidence>
<dbReference type="SUPFAM" id="SSF51735">
    <property type="entry name" value="NAD(P)-binding Rossmann-fold domains"/>
    <property type="match status" value="1"/>
</dbReference>
<dbReference type="RefSeq" id="WP_106145367.1">
    <property type="nucleotide sequence ID" value="NZ_PVYX01000002.1"/>
</dbReference>
<dbReference type="PANTHER" id="PTHR11092:SF0">
    <property type="entry name" value="EPIMERASE FAMILY PROTEIN SDR39U1"/>
    <property type="match status" value="1"/>
</dbReference>
<dbReference type="Proteomes" id="UP000237640">
    <property type="component" value="Unassembled WGS sequence"/>
</dbReference>
<comment type="similarity">
    <text evidence="1">Belongs to the NAD(P)-dependent epimerase/dehydratase family. SDR39U1 subfamily.</text>
</comment>
<dbReference type="EMBL" id="PVYX01000002">
    <property type="protein sequence ID" value="PRX54049.1"/>
    <property type="molecule type" value="Genomic_DNA"/>
</dbReference>
<sequence length="320" mass="35315">MKVLITGATGLVGKAITKVLHQHDVPVHYLTTSKKKIVSSEKYQGYYWNPSEGEIDVACFDGVTSIINLAGATIAKKWTHSYKEKVLSSRIDSLSTLNLGLAKVDSSQIEHFISASAIGIYPSSQIDLCDEKDVGVDDSFLGKVVQKWEEKINEFKKYPFNIATMRIGIVLSHEGGALPKMAKPIKNFVGAAMGSGEQWQSWIHIDDLAEMFVFAATNNLKGVYNAVAPNPVTNAKMTKELAKVLKRPLILPNVPKSIMKLVLGEMSYLLFASQRVCSKRIEKEGFVFTYPNIGSALENLLGSSRPRQEDALVSLDKEYV</sequence>
<feature type="domain" description="NAD-dependent epimerase/dehydratase" evidence="2">
    <location>
        <begin position="3"/>
        <end position="225"/>
    </location>
</feature>
<dbReference type="PANTHER" id="PTHR11092">
    <property type="entry name" value="SUGAR NUCLEOTIDE EPIMERASE RELATED"/>
    <property type="match status" value="1"/>
</dbReference>
<dbReference type="InterPro" id="IPR001509">
    <property type="entry name" value="Epimerase_deHydtase"/>
</dbReference>
<dbReference type="InterPro" id="IPR036291">
    <property type="entry name" value="NAD(P)-bd_dom_sf"/>
</dbReference>
<proteinExistence type="inferred from homology"/>
<protein>
    <recommendedName>
        <fullName evidence="6">TIGR01777 family protein</fullName>
    </recommendedName>
</protein>
<dbReference type="Gene3D" id="3.40.50.720">
    <property type="entry name" value="NAD(P)-binding Rossmann-like Domain"/>
    <property type="match status" value="1"/>
</dbReference>
<keyword evidence="5" id="KW-1185">Reference proteome</keyword>
<dbReference type="InterPro" id="IPR010099">
    <property type="entry name" value="SDR39U1"/>
</dbReference>
<evidence type="ECO:0000313" key="4">
    <source>
        <dbReference type="EMBL" id="PRX54049.1"/>
    </source>
</evidence>
<evidence type="ECO:0000313" key="5">
    <source>
        <dbReference type="Proteomes" id="UP000237640"/>
    </source>
</evidence>
<evidence type="ECO:0008006" key="6">
    <source>
        <dbReference type="Google" id="ProtNLM"/>
    </source>
</evidence>
<feature type="domain" description="DUF1731" evidence="3">
    <location>
        <begin position="254"/>
        <end position="300"/>
    </location>
</feature>
<evidence type="ECO:0000259" key="3">
    <source>
        <dbReference type="Pfam" id="PF08338"/>
    </source>
</evidence>
<accession>A0A2T0M996</accession>
<reference evidence="4 5" key="1">
    <citation type="submission" date="2018-03" db="EMBL/GenBank/DDBJ databases">
        <title>Genomic Encyclopedia of Archaeal and Bacterial Type Strains, Phase II (KMG-II): from individual species to whole genera.</title>
        <authorList>
            <person name="Goeker M."/>
        </authorList>
    </citation>
    <scope>NUCLEOTIDE SEQUENCE [LARGE SCALE GENOMIC DNA]</scope>
    <source>
        <strain evidence="4 5">DSM 25027</strain>
    </source>
</reference>
<dbReference type="OrthoDB" id="9801773at2"/>
<dbReference type="InterPro" id="IPR013549">
    <property type="entry name" value="DUF1731"/>
</dbReference>
<gene>
    <name evidence="4" type="ORF">CLV81_2445</name>
</gene>
<name>A0A2T0M996_9FLAO</name>
<dbReference type="Pfam" id="PF08338">
    <property type="entry name" value="DUF1731"/>
    <property type="match status" value="1"/>
</dbReference>
<dbReference type="NCBIfam" id="TIGR01777">
    <property type="entry name" value="yfcH"/>
    <property type="match status" value="1"/>
</dbReference>
<dbReference type="Pfam" id="PF01370">
    <property type="entry name" value="Epimerase"/>
    <property type="match status" value="1"/>
</dbReference>
<comment type="caution">
    <text evidence="4">The sequence shown here is derived from an EMBL/GenBank/DDBJ whole genome shotgun (WGS) entry which is preliminary data.</text>
</comment>